<dbReference type="RefSeq" id="WP_121154916.1">
    <property type="nucleotide sequence ID" value="NZ_CP032829.1"/>
</dbReference>
<dbReference type="EMBL" id="CP032829">
    <property type="protein sequence ID" value="AYJ87512.1"/>
    <property type="molecule type" value="Genomic_DNA"/>
</dbReference>
<dbReference type="OrthoDB" id="8326226at2"/>
<evidence type="ECO:0000259" key="1">
    <source>
        <dbReference type="Pfam" id="PF07475"/>
    </source>
</evidence>
<organism evidence="2 3">
    <name type="scientific">Sphingomonas paeninsulae</name>
    <dbReference type="NCBI Taxonomy" id="2319844"/>
    <lineage>
        <taxon>Bacteria</taxon>
        <taxon>Pseudomonadati</taxon>
        <taxon>Pseudomonadota</taxon>
        <taxon>Alphaproteobacteria</taxon>
        <taxon>Sphingomonadales</taxon>
        <taxon>Sphingomonadaceae</taxon>
        <taxon>Sphingomonas</taxon>
    </lineage>
</organism>
<sequence>MTVYSPVTGVSSETLHASCVAIAGRAVLIAGPSGAGKSDLTLRLIDRGATLVSDDYTLTQRIDKALLASAPATIAGKIEVRGLGIQQMAHVDRVPVALMVVVGEPVERMPEPGRERKIAGIDIPLVALAALEASAPIKVEMALAQHGLRTP</sequence>
<dbReference type="InterPro" id="IPR027417">
    <property type="entry name" value="P-loop_NTPase"/>
</dbReference>
<proteinExistence type="predicted"/>
<accession>A0A494TJH1</accession>
<evidence type="ECO:0000313" key="3">
    <source>
        <dbReference type="Proteomes" id="UP000276254"/>
    </source>
</evidence>
<evidence type="ECO:0000313" key="2">
    <source>
        <dbReference type="EMBL" id="AYJ87512.1"/>
    </source>
</evidence>
<dbReference type="InterPro" id="IPR011104">
    <property type="entry name" value="Hpr_kin/Pase_C"/>
</dbReference>
<reference evidence="2 3" key="1">
    <citation type="submission" date="2018-09" db="EMBL/GenBank/DDBJ databases">
        <title>Sphingomonas peninsula sp. nov., isolated from fildes peninsula, Antarctic soil.</title>
        <authorList>
            <person name="Yingchao G."/>
        </authorList>
    </citation>
    <scope>NUCLEOTIDE SEQUENCE [LARGE SCALE GENOMIC DNA]</scope>
    <source>
        <strain evidence="2 3">YZ-8</strain>
    </source>
</reference>
<keyword evidence="3" id="KW-1185">Reference proteome</keyword>
<dbReference type="SUPFAM" id="SSF53795">
    <property type="entry name" value="PEP carboxykinase-like"/>
    <property type="match status" value="1"/>
</dbReference>
<dbReference type="GO" id="GO:0000155">
    <property type="term" value="F:phosphorelay sensor kinase activity"/>
    <property type="evidence" value="ECO:0007669"/>
    <property type="project" value="InterPro"/>
</dbReference>
<feature type="domain" description="HPr kinase/phosphorylase C-terminal" evidence="1">
    <location>
        <begin position="12"/>
        <end position="88"/>
    </location>
</feature>
<dbReference type="Gene3D" id="3.40.50.300">
    <property type="entry name" value="P-loop containing nucleotide triphosphate hydrolases"/>
    <property type="match status" value="1"/>
</dbReference>
<dbReference type="GO" id="GO:0006109">
    <property type="term" value="P:regulation of carbohydrate metabolic process"/>
    <property type="evidence" value="ECO:0007669"/>
    <property type="project" value="InterPro"/>
</dbReference>
<name>A0A494TJH1_SPHPE</name>
<dbReference type="Proteomes" id="UP000276254">
    <property type="component" value="Chromosome"/>
</dbReference>
<dbReference type="Pfam" id="PF07475">
    <property type="entry name" value="Hpr_kinase_C"/>
    <property type="match status" value="1"/>
</dbReference>
<gene>
    <name evidence="2" type="ORF">D3Y57_18290</name>
</gene>
<dbReference type="GO" id="GO:0005524">
    <property type="term" value="F:ATP binding"/>
    <property type="evidence" value="ECO:0007669"/>
    <property type="project" value="InterPro"/>
</dbReference>
<protein>
    <submittedName>
        <fullName evidence="2">Aldolase</fullName>
    </submittedName>
</protein>
<dbReference type="KEGG" id="spha:D3Y57_18290"/>
<dbReference type="CDD" id="cd01918">
    <property type="entry name" value="HprK_C"/>
    <property type="match status" value="1"/>
</dbReference>
<dbReference type="AlphaFoldDB" id="A0A494TJH1"/>